<comment type="caution">
    <text evidence="3">The sequence shown here is derived from an EMBL/GenBank/DDBJ whole genome shotgun (WGS) entry which is preliminary data.</text>
</comment>
<feature type="region of interest" description="Disordered" evidence="1">
    <location>
        <begin position="39"/>
        <end position="66"/>
    </location>
</feature>
<dbReference type="PANTHER" id="PTHR15284">
    <property type="entry name" value="NUCLEAR FACTOR INTERLEUKIN-3-REGULATED PROTEIN"/>
    <property type="match status" value="1"/>
</dbReference>
<evidence type="ECO:0000313" key="9">
    <source>
        <dbReference type="EMBL" id="CAF4566845.1"/>
    </source>
</evidence>
<dbReference type="Proteomes" id="UP000663838">
    <property type="component" value="Unassembled WGS sequence"/>
</dbReference>
<dbReference type="InterPro" id="IPR004827">
    <property type="entry name" value="bZIP"/>
</dbReference>
<dbReference type="AlphaFoldDB" id="A0A818EZD0"/>
<evidence type="ECO:0000313" key="8">
    <source>
        <dbReference type="EMBL" id="CAF4306271.1"/>
    </source>
</evidence>
<feature type="domain" description="BZIP" evidence="2">
    <location>
        <begin position="55"/>
        <end position="68"/>
    </location>
</feature>
<dbReference type="EMBL" id="CAJOBO010000888">
    <property type="protein sequence ID" value="CAF4306271.1"/>
    <property type="molecule type" value="Genomic_DNA"/>
</dbReference>
<evidence type="ECO:0000313" key="4">
    <source>
        <dbReference type="EMBL" id="CAF3614056.1"/>
    </source>
</evidence>
<evidence type="ECO:0000256" key="1">
    <source>
        <dbReference type="SAM" id="MobiDB-lite"/>
    </source>
</evidence>
<dbReference type="InterPro" id="IPR047229">
    <property type="entry name" value="NFIL3-like"/>
</dbReference>
<dbReference type="InterPro" id="IPR046347">
    <property type="entry name" value="bZIP_sf"/>
</dbReference>
<dbReference type="Proteomes" id="UP000663848">
    <property type="component" value="Unassembled WGS sequence"/>
</dbReference>
<dbReference type="Pfam" id="PF07716">
    <property type="entry name" value="bZIP_2"/>
    <property type="match status" value="1"/>
</dbReference>
<dbReference type="GO" id="GO:0003700">
    <property type="term" value="F:DNA-binding transcription factor activity"/>
    <property type="evidence" value="ECO:0007669"/>
    <property type="project" value="InterPro"/>
</dbReference>
<protein>
    <recommendedName>
        <fullName evidence="2">BZIP domain-containing protein</fullName>
    </recommendedName>
</protein>
<name>A0A818EZD0_9BILA</name>
<dbReference type="EMBL" id="CAJNYT010004594">
    <property type="protein sequence ID" value="CAF3672374.1"/>
    <property type="molecule type" value="Genomic_DNA"/>
</dbReference>
<dbReference type="EMBL" id="CAJOBS010000736">
    <property type="protein sequence ID" value="CAF4634309.1"/>
    <property type="molecule type" value="Genomic_DNA"/>
</dbReference>
<sequence>MSSPPSVINNHLYHGTTLSLSPSCSSSDISQDEHILLNTQSSQNDKQNASYPSQRSRNNFSSKRTRVKRRMNDFVLENKLTKLTNENEILHAKINMLTRKFGHLTNDKDKSLFEYDELTSTQQPTVLNILDQSSTQINHSDSNLSLTTTKEQLTLEKSSMPIKWRFKMLNIKSDF</sequence>
<evidence type="ECO:0000313" key="3">
    <source>
        <dbReference type="EMBL" id="CAF3465820.1"/>
    </source>
</evidence>
<evidence type="ECO:0000313" key="6">
    <source>
        <dbReference type="EMBL" id="CAF3809370.1"/>
    </source>
</evidence>
<dbReference type="GO" id="GO:0003677">
    <property type="term" value="F:DNA binding"/>
    <property type="evidence" value="ECO:0007669"/>
    <property type="project" value="InterPro"/>
</dbReference>
<dbReference type="Gene3D" id="1.20.5.170">
    <property type="match status" value="1"/>
</dbReference>
<proteinExistence type="predicted"/>
<accession>A0A818EZD0</accession>
<dbReference type="PROSITE" id="PS00036">
    <property type="entry name" value="BZIP_BASIC"/>
    <property type="match status" value="1"/>
</dbReference>
<dbReference type="EMBL" id="CAJNXB010006095">
    <property type="protein sequence ID" value="CAF3465820.1"/>
    <property type="molecule type" value="Genomic_DNA"/>
</dbReference>
<dbReference type="GO" id="GO:0007623">
    <property type="term" value="P:circadian rhythm"/>
    <property type="evidence" value="ECO:0007669"/>
    <property type="project" value="TreeGrafter"/>
</dbReference>
<evidence type="ECO:0000313" key="7">
    <source>
        <dbReference type="EMBL" id="CAF4225570.1"/>
    </source>
</evidence>
<dbReference type="SUPFAM" id="SSF57959">
    <property type="entry name" value="Leucine zipper domain"/>
    <property type="match status" value="1"/>
</dbReference>
<dbReference type="EMBL" id="CAJNYV010006211">
    <property type="protein sequence ID" value="CAF3809370.1"/>
    <property type="molecule type" value="Genomic_DNA"/>
</dbReference>
<dbReference type="EMBL" id="CAJNYD010004633">
    <property type="protein sequence ID" value="CAF3614056.1"/>
    <property type="molecule type" value="Genomic_DNA"/>
</dbReference>
<dbReference type="Proteomes" id="UP000663851">
    <property type="component" value="Unassembled WGS sequence"/>
</dbReference>
<dbReference type="EMBL" id="CAJOBP010000829">
    <property type="protein sequence ID" value="CAF4225570.1"/>
    <property type="molecule type" value="Genomic_DNA"/>
</dbReference>
<dbReference type="OrthoDB" id="6151507at2759"/>
<evidence type="ECO:0000313" key="11">
    <source>
        <dbReference type="Proteomes" id="UP000663825"/>
    </source>
</evidence>
<organism evidence="3 11">
    <name type="scientific">Rotaria socialis</name>
    <dbReference type="NCBI Taxonomy" id="392032"/>
    <lineage>
        <taxon>Eukaryota</taxon>
        <taxon>Metazoa</taxon>
        <taxon>Spiralia</taxon>
        <taxon>Gnathifera</taxon>
        <taxon>Rotifera</taxon>
        <taxon>Eurotatoria</taxon>
        <taxon>Bdelloidea</taxon>
        <taxon>Philodinida</taxon>
        <taxon>Philodinidae</taxon>
        <taxon>Rotaria</taxon>
    </lineage>
</organism>
<keyword evidence="12" id="KW-1185">Reference proteome</keyword>
<dbReference type="Proteomes" id="UP000663872">
    <property type="component" value="Unassembled WGS sequence"/>
</dbReference>
<evidence type="ECO:0000313" key="12">
    <source>
        <dbReference type="Proteomes" id="UP000663873"/>
    </source>
</evidence>
<dbReference type="PANTHER" id="PTHR15284:SF0">
    <property type="entry name" value="GH23983P"/>
    <property type="match status" value="1"/>
</dbReference>
<dbReference type="GO" id="GO:0005634">
    <property type="term" value="C:nucleus"/>
    <property type="evidence" value="ECO:0007669"/>
    <property type="project" value="TreeGrafter"/>
</dbReference>
<dbReference type="Proteomes" id="UP000663833">
    <property type="component" value="Unassembled WGS sequence"/>
</dbReference>
<gene>
    <name evidence="5" type="ORF">GRG538_LOCUS26465</name>
    <name evidence="8" type="ORF">HFQ381_LOCUS13881</name>
    <name evidence="6" type="ORF">KIK155_LOCUS32897</name>
    <name evidence="4" type="ORF">LUA448_LOCUS31079</name>
    <name evidence="9" type="ORF">QYT958_LOCUS9361</name>
    <name evidence="3" type="ORF">TIS948_LOCUS32975</name>
    <name evidence="10" type="ORF">TOA249_LOCUS12819</name>
    <name evidence="7" type="ORF">UJA718_LOCUS8005</name>
</gene>
<dbReference type="Proteomes" id="UP000663825">
    <property type="component" value="Unassembled WGS sequence"/>
</dbReference>
<evidence type="ECO:0000259" key="2">
    <source>
        <dbReference type="PROSITE" id="PS00036"/>
    </source>
</evidence>
<evidence type="ECO:0000313" key="5">
    <source>
        <dbReference type="EMBL" id="CAF3672374.1"/>
    </source>
</evidence>
<evidence type="ECO:0000313" key="10">
    <source>
        <dbReference type="EMBL" id="CAF4634309.1"/>
    </source>
</evidence>
<dbReference type="Proteomes" id="UP000663865">
    <property type="component" value="Unassembled WGS sequence"/>
</dbReference>
<feature type="compositionally biased region" description="Polar residues" evidence="1">
    <location>
        <begin position="39"/>
        <end position="62"/>
    </location>
</feature>
<dbReference type="Proteomes" id="UP000663873">
    <property type="component" value="Unassembled WGS sequence"/>
</dbReference>
<dbReference type="EMBL" id="CAJOBR010000983">
    <property type="protein sequence ID" value="CAF4566845.1"/>
    <property type="molecule type" value="Genomic_DNA"/>
</dbReference>
<reference evidence="3" key="1">
    <citation type="submission" date="2021-02" db="EMBL/GenBank/DDBJ databases">
        <authorList>
            <person name="Nowell W R."/>
        </authorList>
    </citation>
    <scope>NUCLEOTIDE SEQUENCE</scope>
</reference>